<feature type="domain" description="RNA-binding S4" evidence="6">
    <location>
        <begin position="14"/>
        <end position="72"/>
    </location>
</feature>
<keyword evidence="4" id="KW-0694">RNA-binding</keyword>
<dbReference type="EMBL" id="AMWZ01000008">
    <property type="protein sequence ID" value="EMR14602.1"/>
    <property type="molecule type" value="Genomic_DNA"/>
</dbReference>
<dbReference type="Gene3D" id="3.30.2350.10">
    <property type="entry name" value="Pseudouridine synthase"/>
    <property type="match status" value="1"/>
</dbReference>
<dbReference type="SUPFAM" id="SSF55120">
    <property type="entry name" value="Pseudouridine synthase"/>
    <property type="match status" value="1"/>
</dbReference>
<evidence type="ECO:0000256" key="2">
    <source>
        <dbReference type="ARBA" id="ARBA00010876"/>
    </source>
</evidence>
<dbReference type="InterPro" id="IPR036986">
    <property type="entry name" value="S4_RNA-bd_sf"/>
</dbReference>
<dbReference type="Gene3D" id="3.10.290.10">
    <property type="entry name" value="RNA-binding S4 domain"/>
    <property type="match status" value="1"/>
</dbReference>
<organism evidence="7 8">
    <name type="scientific">Peanut witches'-broom phytoplasma NTU2011</name>
    <dbReference type="NCBI Taxonomy" id="1163385"/>
    <lineage>
        <taxon>Bacteria</taxon>
        <taxon>Bacillati</taxon>
        <taxon>Mycoplasmatota</taxon>
        <taxon>Mollicutes</taxon>
        <taxon>Acholeplasmatales</taxon>
        <taxon>Acholeplasmataceae</taxon>
        <taxon>Candidatus Phytoplasma</taxon>
        <taxon>16SrII (Peanut WB group)</taxon>
    </lineage>
</organism>
<dbReference type="NCBIfam" id="TIGR00005">
    <property type="entry name" value="rluA_subfam"/>
    <property type="match status" value="1"/>
</dbReference>
<sequence>MIQKFIVTKNFNGYRLDYFVTSQIGFTKSQVQKLIANQKVLVNNNLAKKSAILKHQDVIMLNLTELIKKNNCLYPVNLNLEIVYEDDYLAVINKPANLIVHPSASFQGITLVNGLLYQLKDFNKMPWNERMGIIHRLDKDTTGLILVGKTIEVVDKMQKMLQSRNVKRIYYALIEGFLNKSGTINLPIKRDYLNPLKMSVTSQGKTAITHFTTLKKFNNYSLVELQLETGRTHQIRVHLSYLKHPIIGDPLYNKKKYLVSSQLLHAKKLYFMHPWIGKELQFDIPLPNDFSEFIKFL</sequence>
<proteinExistence type="inferred from homology"/>
<evidence type="ECO:0000256" key="5">
    <source>
        <dbReference type="RuleBase" id="RU362028"/>
    </source>
</evidence>
<dbReference type="InterPro" id="IPR006145">
    <property type="entry name" value="PsdUridine_synth_RsuA/RluA"/>
</dbReference>
<dbReference type="InterPro" id="IPR050188">
    <property type="entry name" value="RluA_PseudoU_synthase"/>
</dbReference>
<gene>
    <name evidence="7" type="primary">rluA</name>
    <name evidence="7" type="ORF">PNWB_v1c1980</name>
</gene>
<keyword evidence="3 5" id="KW-0413">Isomerase</keyword>
<dbReference type="RefSeq" id="WP_004994896.1">
    <property type="nucleotide sequence ID" value="NZ_AMWZ01000008.1"/>
</dbReference>
<dbReference type="InterPro" id="IPR020103">
    <property type="entry name" value="PsdUridine_synth_cat_dom_sf"/>
</dbReference>
<dbReference type="PROSITE" id="PS01129">
    <property type="entry name" value="PSI_RLU"/>
    <property type="match status" value="1"/>
</dbReference>
<dbReference type="CDD" id="cd00165">
    <property type="entry name" value="S4"/>
    <property type="match status" value="1"/>
</dbReference>
<dbReference type="InterPro" id="IPR006225">
    <property type="entry name" value="PsdUridine_synth_RluC/D"/>
</dbReference>
<protein>
    <recommendedName>
        <fullName evidence="5">Pseudouridine synthase</fullName>
        <ecNumber evidence="5">5.4.99.-</ecNumber>
    </recommendedName>
</protein>
<dbReference type="Pfam" id="PF01479">
    <property type="entry name" value="S4"/>
    <property type="match status" value="1"/>
</dbReference>
<evidence type="ECO:0000259" key="6">
    <source>
        <dbReference type="SMART" id="SM00363"/>
    </source>
</evidence>
<evidence type="ECO:0000313" key="8">
    <source>
        <dbReference type="Proteomes" id="UP000014082"/>
    </source>
</evidence>
<dbReference type="InterPro" id="IPR006224">
    <property type="entry name" value="PsdUridine_synth_RluA-like_CS"/>
</dbReference>
<dbReference type="PANTHER" id="PTHR21600">
    <property type="entry name" value="MITOCHONDRIAL RNA PSEUDOURIDINE SYNTHASE"/>
    <property type="match status" value="1"/>
</dbReference>
<dbReference type="Pfam" id="PF00849">
    <property type="entry name" value="PseudoU_synth_2"/>
    <property type="match status" value="1"/>
</dbReference>
<comment type="similarity">
    <text evidence="2 5">Belongs to the pseudouridine synthase RluA family.</text>
</comment>
<dbReference type="PANTHER" id="PTHR21600:SF44">
    <property type="entry name" value="RIBOSOMAL LARGE SUBUNIT PSEUDOURIDINE SYNTHASE D"/>
    <property type="match status" value="1"/>
</dbReference>
<reference evidence="7 8" key="1">
    <citation type="journal article" date="2013" name="PLoS ONE">
        <title>Comparative analysis of the peanut witches'-broom phytoplasma genome reveals horizontal transfer of potential mobile units and effectors.</title>
        <authorList>
            <person name="Chung W.C."/>
            <person name="Chen L.L."/>
            <person name="Lo W.S."/>
            <person name="Lin C.P."/>
            <person name="Kuo C.H."/>
        </authorList>
    </citation>
    <scope>NUCLEOTIDE SEQUENCE [LARGE SCALE GENOMIC DNA]</scope>
    <source>
        <strain evidence="7 8">NTU2011</strain>
    </source>
</reference>
<comment type="function">
    <text evidence="5">Responsible for synthesis of pseudouridine from uracil.</text>
</comment>
<dbReference type="EC" id="5.4.99.-" evidence="5"/>
<evidence type="ECO:0000256" key="4">
    <source>
        <dbReference type="PROSITE-ProRule" id="PRU00182"/>
    </source>
</evidence>
<accession>A0ABP2TFY1</accession>
<name>A0ABP2TFY1_PEWBP</name>
<evidence type="ECO:0000256" key="3">
    <source>
        <dbReference type="ARBA" id="ARBA00023235"/>
    </source>
</evidence>
<comment type="caution">
    <text evidence="7">The sequence shown here is derived from an EMBL/GenBank/DDBJ whole genome shotgun (WGS) entry which is preliminary data.</text>
</comment>
<dbReference type="Proteomes" id="UP000014082">
    <property type="component" value="Unassembled WGS sequence"/>
</dbReference>
<dbReference type="CDD" id="cd02869">
    <property type="entry name" value="PseudoU_synth_RluA_like"/>
    <property type="match status" value="1"/>
</dbReference>
<dbReference type="SUPFAM" id="SSF55174">
    <property type="entry name" value="Alpha-L RNA-binding motif"/>
    <property type="match status" value="1"/>
</dbReference>
<dbReference type="PROSITE" id="PS50889">
    <property type="entry name" value="S4"/>
    <property type="match status" value="1"/>
</dbReference>
<dbReference type="SMART" id="SM00363">
    <property type="entry name" value="S4"/>
    <property type="match status" value="1"/>
</dbReference>
<dbReference type="InterPro" id="IPR002942">
    <property type="entry name" value="S4_RNA-bd"/>
</dbReference>
<comment type="catalytic activity">
    <reaction evidence="1 5">
        <text>a uridine in RNA = a pseudouridine in RNA</text>
        <dbReference type="Rhea" id="RHEA:48348"/>
        <dbReference type="Rhea" id="RHEA-COMP:12068"/>
        <dbReference type="Rhea" id="RHEA-COMP:12069"/>
        <dbReference type="ChEBI" id="CHEBI:65314"/>
        <dbReference type="ChEBI" id="CHEBI:65315"/>
    </reaction>
</comment>
<evidence type="ECO:0000313" key="7">
    <source>
        <dbReference type="EMBL" id="EMR14602.1"/>
    </source>
</evidence>
<keyword evidence="8" id="KW-1185">Reference proteome</keyword>
<evidence type="ECO:0000256" key="1">
    <source>
        <dbReference type="ARBA" id="ARBA00000073"/>
    </source>
</evidence>